<dbReference type="FunCoup" id="A0A6P8XUP6">
    <property type="interactions" value="220"/>
</dbReference>
<dbReference type="KEGG" id="tpal:117639265"/>
<dbReference type="PANTHER" id="PTHR12419:SF10">
    <property type="entry name" value="DEUBIQUITINASE OTUD6B"/>
    <property type="match status" value="1"/>
</dbReference>
<dbReference type="InterPro" id="IPR003323">
    <property type="entry name" value="OTU_dom"/>
</dbReference>
<evidence type="ECO:0000259" key="3">
    <source>
        <dbReference type="PROSITE" id="PS50802"/>
    </source>
</evidence>
<dbReference type="PANTHER" id="PTHR12419">
    <property type="entry name" value="OTU DOMAIN CONTAINING PROTEIN"/>
    <property type="match status" value="1"/>
</dbReference>
<evidence type="ECO:0000256" key="1">
    <source>
        <dbReference type="ARBA" id="ARBA00022801"/>
    </source>
</evidence>
<evidence type="ECO:0000313" key="4">
    <source>
        <dbReference type="Proteomes" id="UP000515158"/>
    </source>
</evidence>
<dbReference type="RefSeq" id="XP_034230658.1">
    <property type="nucleotide sequence ID" value="XM_034374767.1"/>
</dbReference>
<dbReference type="InterPro" id="IPR049772">
    <property type="entry name" value="OTU_OTUD6"/>
</dbReference>
<keyword evidence="1" id="KW-0378">Hydrolase</keyword>
<dbReference type="GeneID" id="117639265"/>
<dbReference type="GO" id="GO:0016579">
    <property type="term" value="P:protein deubiquitination"/>
    <property type="evidence" value="ECO:0007669"/>
    <property type="project" value="TreeGrafter"/>
</dbReference>
<dbReference type="AlphaFoldDB" id="A0A6P8XUP6"/>
<dbReference type="Gene3D" id="3.90.70.80">
    <property type="match status" value="1"/>
</dbReference>
<sequence length="305" mass="34711">MSDEIEATDPDSIEELEKKFRQERKALQAKIQSLKKSVTKGDKKKKKEVQEEIAQLEADLDKRQKEEEENFNLNSPTKSLDNVESVANDEKSLEETQDNVAAPVARVSKAEKRRQKKATAGRERNARIQEQESENLLGPRHKEMVAIVERLRERGLAIHGIIADGNCLYSAVEHQLKEAAAPVVDSDYKALRKLTANHLRLNRDDFLPFLCNQDTGDPMSETEFEAYCKKVEKTTAWGGQIELRALSDALKYPIEVVQAEGPPMTIGEQYLASKKPLIVTFHRYLYRLGEHYNSVAPYVEDEQES</sequence>
<dbReference type="PROSITE" id="PS50802">
    <property type="entry name" value="OTU"/>
    <property type="match status" value="1"/>
</dbReference>
<reference evidence="5" key="1">
    <citation type="submission" date="2025-08" db="UniProtKB">
        <authorList>
            <consortium name="RefSeq"/>
        </authorList>
    </citation>
    <scope>IDENTIFICATION</scope>
    <source>
        <tissue evidence="5">Total insect</tissue>
    </source>
</reference>
<dbReference type="Pfam" id="PF02338">
    <property type="entry name" value="OTU"/>
    <property type="match status" value="1"/>
</dbReference>
<feature type="domain" description="OTU" evidence="3">
    <location>
        <begin position="156"/>
        <end position="298"/>
    </location>
</feature>
<feature type="region of interest" description="Disordered" evidence="2">
    <location>
        <begin position="58"/>
        <end position="131"/>
    </location>
</feature>
<dbReference type="SUPFAM" id="SSF54001">
    <property type="entry name" value="Cysteine proteinases"/>
    <property type="match status" value="1"/>
</dbReference>
<evidence type="ECO:0000313" key="5">
    <source>
        <dbReference type="RefSeq" id="XP_034230658.1"/>
    </source>
</evidence>
<dbReference type="InterPro" id="IPR050704">
    <property type="entry name" value="Peptidase_C85-like"/>
</dbReference>
<evidence type="ECO:0000256" key="2">
    <source>
        <dbReference type="SAM" id="MobiDB-lite"/>
    </source>
</evidence>
<dbReference type="InterPro" id="IPR038765">
    <property type="entry name" value="Papain-like_cys_pep_sf"/>
</dbReference>
<organism evidence="5">
    <name type="scientific">Thrips palmi</name>
    <name type="common">Melon thrips</name>
    <dbReference type="NCBI Taxonomy" id="161013"/>
    <lineage>
        <taxon>Eukaryota</taxon>
        <taxon>Metazoa</taxon>
        <taxon>Ecdysozoa</taxon>
        <taxon>Arthropoda</taxon>
        <taxon>Hexapoda</taxon>
        <taxon>Insecta</taxon>
        <taxon>Pterygota</taxon>
        <taxon>Neoptera</taxon>
        <taxon>Paraneoptera</taxon>
        <taxon>Thysanoptera</taxon>
        <taxon>Terebrantia</taxon>
        <taxon>Thripoidea</taxon>
        <taxon>Thripidae</taxon>
        <taxon>Thrips</taxon>
    </lineage>
</organism>
<dbReference type="Proteomes" id="UP000515158">
    <property type="component" value="Unplaced"/>
</dbReference>
<gene>
    <name evidence="5" type="primary">LOC117639265</name>
</gene>
<feature type="compositionally biased region" description="Polar residues" evidence="2">
    <location>
        <begin position="71"/>
        <end position="82"/>
    </location>
</feature>
<name>A0A6P8XUP6_THRPL</name>
<protein>
    <submittedName>
        <fullName evidence="5">Deubiquitinase OTUD6B</fullName>
    </submittedName>
</protein>
<dbReference type="InParanoid" id="A0A6P8XUP6"/>
<dbReference type="CDD" id="cd22761">
    <property type="entry name" value="OTU_OTUD6"/>
    <property type="match status" value="1"/>
</dbReference>
<proteinExistence type="predicted"/>
<dbReference type="OrthoDB" id="415023at2759"/>
<dbReference type="GO" id="GO:0004843">
    <property type="term" value="F:cysteine-type deubiquitinase activity"/>
    <property type="evidence" value="ECO:0007669"/>
    <property type="project" value="TreeGrafter"/>
</dbReference>
<keyword evidence="4" id="KW-1185">Reference proteome</keyword>
<feature type="compositionally biased region" description="Basic and acidic residues" evidence="2">
    <location>
        <begin position="120"/>
        <end position="130"/>
    </location>
</feature>
<accession>A0A6P8XUP6</accession>